<dbReference type="RefSeq" id="WP_344324919.1">
    <property type="nucleotide sequence ID" value="NZ_BAAAKJ010000021.1"/>
</dbReference>
<protein>
    <submittedName>
        <fullName evidence="1">Uncharacterized protein</fullName>
    </submittedName>
</protein>
<dbReference type="InterPro" id="IPR010697">
    <property type="entry name" value="YspA"/>
</dbReference>
<accession>A0ABP4IE18</accession>
<reference evidence="2" key="1">
    <citation type="journal article" date="2019" name="Int. J. Syst. Evol. Microbiol.">
        <title>The Global Catalogue of Microorganisms (GCM) 10K type strain sequencing project: providing services to taxonomists for standard genome sequencing and annotation.</title>
        <authorList>
            <consortium name="The Broad Institute Genomics Platform"/>
            <consortium name="The Broad Institute Genome Sequencing Center for Infectious Disease"/>
            <person name="Wu L."/>
            <person name="Ma J."/>
        </authorList>
    </citation>
    <scope>NUCLEOTIDE SEQUENCE [LARGE SCALE GENOMIC DNA]</scope>
    <source>
        <strain evidence="2">JCM 12393</strain>
    </source>
</reference>
<dbReference type="SUPFAM" id="SSF102405">
    <property type="entry name" value="MCP/YpsA-like"/>
    <property type="match status" value="1"/>
</dbReference>
<sequence length="161" mass="16951">MTVIAVTGHMDLGEESVVLVRRALEALLADHAEDGVTGVSCIAKGADSIFADAVLSLGGRLVAVVPSADYRQTKVKPAYAAEFDRLYQAAAEVVVMPFVEANREAYEAANDELLRRADHVFAVWDGKPGNGRGGTADTVAAARAAQLPVTVVWPEGATRTS</sequence>
<evidence type="ECO:0000313" key="2">
    <source>
        <dbReference type="Proteomes" id="UP001499863"/>
    </source>
</evidence>
<name>A0ABP4IE18_9ACTN</name>
<organism evidence="1 2">
    <name type="scientific">Kitasatospora putterlickiae</name>
    <dbReference type="NCBI Taxonomy" id="221725"/>
    <lineage>
        <taxon>Bacteria</taxon>
        <taxon>Bacillati</taxon>
        <taxon>Actinomycetota</taxon>
        <taxon>Actinomycetes</taxon>
        <taxon>Kitasatosporales</taxon>
        <taxon>Streptomycetaceae</taxon>
        <taxon>Kitasatospora</taxon>
    </lineage>
</organism>
<dbReference type="PANTHER" id="PTHR38440">
    <property type="entry name" value="UPF0398 PROTEIN YPSA"/>
    <property type="match status" value="1"/>
</dbReference>
<evidence type="ECO:0000313" key="1">
    <source>
        <dbReference type="EMBL" id="GAA1384037.1"/>
    </source>
</evidence>
<comment type="caution">
    <text evidence="1">The sequence shown here is derived from an EMBL/GenBank/DDBJ whole genome shotgun (WGS) entry which is preliminary data.</text>
</comment>
<dbReference type="Gene3D" id="3.40.50.450">
    <property type="match status" value="1"/>
</dbReference>
<dbReference type="PANTHER" id="PTHR38440:SF1">
    <property type="entry name" value="UPF0398 PROTEIN SPR0331"/>
    <property type="match status" value="1"/>
</dbReference>
<proteinExistence type="predicted"/>
<dbReference type="EMBL" id="BAAAKJ010000021">
    <property type="protein sequence ID" value="GAA1384037.1"/>
    <property type="molecule type" value="Genomic_DNA"/>
</dbReference>
<gene>
    <name evidence="1" type="ORF">GCM10009639_05120</name>
</gene>
<keyword evidence="2" id="KW-1185">Reference proteome</keyword>
<dbReference type="Proteomes" id="UP001499863">
    <property type="component" value="Unassembled WGS sequence"/>
</dbReference>